<dbReference type="GO" id="GO:0006012">
    <property type="term" value="P:galactose metabolic process"/>
    <property type="evidence" value="ECO:0007669"/>
    <property type="project" value="TreeGrafter"/>
</dbReference>
<evidence type="ECO:0000256" key="3">
    <source>
        <dbReference type="ARBA" id="ARBA00022741"/>
    </source>
</evidence>
<reference evidence="9 10" key="1">
    <citation type="submission" date="2018-11" db="EMBL/GenBank/DDBJ databases">
        <authorList>
            <consortium name="Pathogen Informatics"/>
        </authorList>
    </citation>
    <scope>NUCLEOTIDE SEQUENCE [LARGE SCALE GENOMIC DNA]</scope>
</reference>
<keyword evidence="3" id="KW-0547">Nucleotide-binding</keyword>
<dbReference type="FunFam" id="3.30.70.890:FF:000001">
    <property type="entry name" value="Galactokinase"/>
    <property type="match status" value="1"/>
</dbReference>
<keyword evidence="1" id="KW-0808">Transferase</keyword>
<evidence type="ECO:0000259" key="8">
    <source>
        <dbReference type="Pfam" id="PF08544"/>
    </source>
</evidence>
<evidence type="ECO:0000256" key="4">
    <source>
        <dbReference type="ARBA" id="ARBA00022777"/>
    </source>
</evidence>
<dbReference type="GO" id="GO:0005829">
    <property type="term" value="C:cytosol"/>
    <property type="evidence" value="ECO:0007669"/>
    <property type="project" value="TreeGrafter"/>
</dbReference>
<dbReference type="OrthoDB" id="275179at2759"/>
<accession>A0A3P6W2I2</accession>
<dbReference type="Proteomes" id="UP000274504">
    <property type="component" value="Unassembled WGS sequence"/>
</dbReference>
<keyword evidence="7" id="KW-0119">Carbohydrate metabolism</keyword>
<evidence type="ECO:0000256" key="5">
    <source>
        <dbReference type="ARBA" id="ARBA00022840"/>
    </source>
</evidence>
<protein>
    <recommendedName>
        <fullName evidence="8">GHMP kinase C-terminal domain-containing protein</fullName>
    </recommendedName>
</protein>
<sequence length="204" mass="22515">MEPIKTNFDGAAKVIVVDSGVHHRIAAGQYRIRRNECCDLCKLFNVESLRDLQARLSDLNDLCKVATEKLSKAHANRLRHVLTENQRVVEARTAMGTSDLIRLGQLIYESHESLKNDYEVSCKELNDLVDIAMTVEGVFGARMTGGGFGGSLVVLAKPDAVEHVISAIDCKYSGKAKIYVMDASFGAKILPKQKERTKSTSQCE</sequence>
<evidence type="ECO:0000313" key="10">
    <source>
        <dbReference type="Proteomes" id="UP000274504"/>
    </source>
</evidence>
<evidence type="ECO:0000256" key="6">
    <source>
        <dbReference type="ARBA" id="ARBA00022842"/>
    </source>
</evidence>
<dbReference type="GO" id="GO:0004335">
    <property type="term" value="F:galactokinase activity"/>
    <property type="evidence" value="ECO:0007669"/>
    <property type="project" value="TreeGrafter"/>
</dbReference>
<dbReference type="GO" id="GO:0046872">
    <property type="term" value="F:metal ion binding"/>
    <property type="evidence" value="ECO:0007669"/>
    <property type="project" value="UniProtKB-KW"/>
</dbReference>
<dbReference type="GO" id="GO:0005524">
    <property type="term" value="F:ATP binding"/>
    <property type="evidence" value="ECO:0007669"/>
    <property type="project" value="UniProtKB-KW"/>
</dbReference>
<keyword evidence="6" id="KW-0460">Magnesium</keyword>
<dbReference type="EMBL" id="UYSG01000394">
    <property type="protein sequence ID" value="VDL19329.1"/>
    <property type="molecule type" value="Genomic_DNA"/>
</dbReference>
<name>A0A3P6W2I2_HYMDI</name>
<keyword evidence="4" id="KW-0418">Kinase</keyword>
<dbReference type="PANTHER" id="PTHR10457">
    <property type="entry name" value="MEVALONATE KINASE/GALACTOKINASE"/>
    <property type="match status" value="1"/>
</dbReference>
<dbReference type="PANTHER" id="PTHR10457:SF7">
    <property type="entry name" value="GALACTOKINASE-RELATED"/>
    <property type="match status" value="1"/>
</dbReference>
<dbReference type="SUPFAM" id="SSF55060">
    <property type="entry name" value="GHMP Kinase, C-terminal domain"/>
    <property type="match status" value="1"/>
</dbReference>
<evidence type="ECO:0000256" key="2">
    <source>
        <dbReference type="ARBA" id="ARBA00022723"/>
    </source>
</evidence>
<dbReference type="InterPro" id="IPR013750">
    <property type="entry name" value="GHMP_kinase_C_dom"/>
</dbReference>
<dbReference type="AlphaFoldDB" id="A0A3P6W2I2"/>
<evidence type="ECO:0000256" key="7">
    <source>
        <dbReference type="ARBA" id="ARBA00023277"/>
    </source>
</evidence>
<keyword evidence="2" id="KW-0479">Metal-binding</keyword>
<evidence type="ECO:0000313" key="9">
    <source>
        <dbReference type="EMBL" id="VDL19329.1"/>
    </source>
</evidence>
<proteinExistence type="predicted"/>
<dbReference type="InterPro" id="IPR036554">
    <property type="entry name" value="GHMP_kinase_C_sf"/>
</dbReference>
<feature type="domain" description="GHMP kinase C-terminal" evidence="8">
    <location>
        <begin position="94"/>
        <end position="172"/>
    </location>
</feature>
<organism evidence="9 10">
    <name type="scientific">Hymenolepis diminuta</name>
    <name type="common">Rat tapeworm</name>
    <dbReference type="NCBI Taxonomy" id="6216"/>
    <lineage>
        <taxon>Eukaryota</taxon>
        <taxon>Metazoa</taxon>
        <taxon>Spiralia</taxon>
        <taxon>Lophotrochozoa</taxon>
        <taxon>Platyhelminthes</taxon>
        <taxon>Cestoda</taxon>
        <taxon>Eucestoda</taxon>
        <taxon>Cyclophyllidea</taxon>
        <taxon>Hymenolepididae</taxon>
        <taxon>Hymenolepis</taxon>
    </lineage>
</organism>
<keyword evidence="5" id="KW-0067">ATP-binding</keyword>
<dbReference type="Pfam" id="PF08544">
    <property type="entry name" value="GHMP_kinases_C"/>
    <property type="match status" value="1"/>
</dbReference>
<gene>
    <name evidence="9" type="ORF">HDID_LOCUS1868</name>
</gene>
<evidence type="ECO:0000256" key="1">
    <source>
        <dbReference type="ARBA" id="ARBA00022679"/>
    </source>
</evidence>
<dbReference type="Gene3D" id="3.30.70.890">
    <property type="entry name" value="GHMP kinase, C-terminal domain"/>
    <property type="match status" value="1"/>
</dbReference>